<dbReference type="Pfam" id="PF20258">
    <property type="entry name" value="tRNA_Me_trans_C"/>
    <property type="match status" value="1"/>
</dbReference>
<dbReference type="Proteomes" id="UP000178377">
    <property type="component" value="Unassembled WGS sequence"/>
</dbReference>
<dbReference type="EMBL" id="MFEO01000037">
    <property type="protein sequence ID" value="OGE88185.1"/>
    <property type="molecule type" value="Genomic_DNA"/>
</dbReference>
<evidence type="ECO:0000256" key="10">
    <source>
        <dbReference type="SAM" id="Phobius"/>
    </source>
</evidence>
<feature type="active site" description="Nucleophile" evidence="9">
    <location>
        <position position="111"/>
    </location>
</feature>
<evidence type="ECO:0000256" key="9">
    <source>
        <dbReference type="HAMAP-Rule" id="MF_00144"/>
    </source>
</evidence>
<keyword evidence="5 9" id="KW-0067">ATP-binding</keyword>
<name>A0A1F5PE89_9BACT</name>
<proteinExistence type="inferred from homology"/>
<dbReference type="InterPro" id="IPR014729">
    <property type="entry name" value="Rossmann-like_a/b/a_fold"/>
</dbReference>
<dbReference type="FunFam" id="2.30.30.280:FF:000001">
    <property type="entry name" value="tRNA-specific 2-thiouridylase MnmA"/>
    <property type="match status" value="1"/>
</dbReference>
<dbReference type="AlphaFoldDB" id="A0A1F5PE89"/>
<dbReference type="PANTHER" id="PTHR11933:SF5">
    <property type="entry name" value="MITOCHONDRIAL TRNA-SPECIFIC 2-THIOURIDYLASE 1"/>
    <property type="match status" value="1"/>
</dbReference>
<feature type="site" description="Interaction with tRNA" evidence="9">
    <location>
        <position position="136"/>
    </location>
</feature>
<comment type="catalytic activity">
    <reaction evidence="8 9">
        <text>S-sulfanyl-L-cysteinyl-[protein] + uridine(34) in tRNA + AH2 + ATP = 2-thiouridine(34) in tRNA + L-cysteinyl-[protein] + A + AMP + diphosphate + H(+)</text>
        <dbReference type="Rhea" id="RHEA:47032"/>
        <dbReference type="Rhea" id="RHEA-COMP:10131"/>
        <dbReference type="Rhea" id="RHEA-COMP:11726"/>
        <dbReference type="Rhea" id="RHEA-COMP:11727"/>
        <dbReference type="Rhea" id="RHEA-COMP:11728"/>
        <dbReference type="ChEBI" id="CHEBI:13193"/>
        <dbReference type="ChEBI" id="CHEBI:15378"/>
        <dbReference type="ChEBI" id="CHEBI:17499"/>
        <dbReference type="ChEBI" id="CHEBI:29950"/>
        <dbReference type="ChEBI" id="CHEBI:30616"/>
        <dbReference type="ChEBI" id="CHEBI:33019"/>
        <dbReference type="ChEBI" id="CHEBI:61963"/>
        <dbReference type="ChEBI" id="CHEBI:65315"/>
        <dbReference type="ChEBI" id="CHEBI:87170"/>
        <dbReference type="ChEBI" id="CHEBI:456215"/>
        <dbReference type="EC" id="2.8.1.13"/>
    </reaction>
</comment>
<feature type="region of interest" description="Interaction with tRNA" evidence="9">
    <location>
        <begin position="160"/>
        <end position="162"/>
    </location>
</feature>
<dbReference type="PANTHER" id="PTHR11933">
    <property type="entry name" value="TRNA 5-METHYLAMINOMETHYL-2-THIOURIDYLATE -METHYLTRANSFERASE"/>
    <property type="match status" value="1"/>
</dbReference>
<evidence type="ECO:0000259" key="12">
    <source>
        <dbReference type="Pfam" id="PF20259"/>
    </source>
</evidence>
<evidence type="ECO:0000256" key="2">
    <source>
        <dbReference type="ARBA" id="ARBA00022679"/>
    </source>
</evidence>
<feature type="active site" description="Cysteine persulfide intermediate" evidence="9">
    <location>
        <position position="210"/>
    </location>
</feature>
<dbReference type="InterPro" id="IPR004506">
    <property type="entry name" value="MnmA-like"/>
</dbReference>
<dbReference type="NCBIfam" id="TIGR00420">
    <property type="entry name" value="trmU"/>
    <property type="match status" value="1"/>
</dbReference>
<dbReference type="CDD" id="cd01998">
    <property type="entry name" value="MnmA_TRMU-like"/>
    <property type="match status" value="1"/>
</dbReference>
<comment type="caution">
    <text evidence="13">The sequence shown here is derived from an EMBL/GenBank/DDBJ whole genome shotgun (WGS) entry which is preliminary data.</text>
</comment>
<evidence type="ECO:0000259" key="11">
    <source>
        <dbReference type="Pfam" id="PF20258"/>
    </source>
</evidence>
<comment type="similarity">
    <text evidence="9">Belongs to the MnmA/TRMU family.</text>
</comment>
<dbReference type="Pfam" id="PF20259">
    <property type="entry name" value="tRNA_Me_trans_M"/>
    <property type="match status" value="1"/>
</dbReference>
<evidence type="ECO:0000256" key="4">
    <source>
        <dbReference type="ARBA" id="ARBA00022741"/>
    </source>
</evidence>
<dbReference type="STRING" id="1817828.A2722_04605"/>
<evidence type="ECO:0000313" key="13">
    <source>
        <dbReference type="EMBL" id="OGE88185.1"/>
    </source>
</evidence>
<organism evidence="13 14">
    <name type="scientific">Candidatus Doudnabacteria bacterium RIFCSPHIGHO2_01_FULL_50_11</name>
    <dbReference type="NCBI Taxonomy" id="1817828"/>
    <lineage>
        <taxon>Bacteria</taxon>
        <taxon>Candidatus Doudnaibacteriota</taxon>
    </lineage>
</organism>
<dbReference type="Gene3D" id="3.40.50.620">
    <property type="entry name" value="HUPs"/>
    <property type="match status" value="1"/>
</dbReference>
<feature type="binding site" evidence="9">
    <location>
        <position position="42"/>
    </location>
    <ligand>
        <name>ATP</name>
        <dbReference type="ChEBI" id="CHEBI:30616"/>
    </ligand>
</feature>
<evidence type="ECO:0000256" key="7">
    <source>
        <dbReference type="ARBA" id="ARBA00023157"/>
    </source>
</evidence>
<feature type="binding site" evidence="9">
    <location>
        <begin position="16"/>
        <end position="23"/>
    </location>
    <ligand>
        <name>ATP</name>
        <dbReference type="ChEBI" id="CHEBI:30616"/>
    </ligand>
</feature>
<keyword evidence="10" id="KW-1133">Transmembrane helix</keyword>
<dbReference type="GO" id="GO:0000049">
    <property type="term" value="F:tRNA binding"/>
    <property type="evidence" value="ECO:0007669"/>
    <property type="project" value="UniProtKB-KW"/>
</dbReference>
<dbReference type="Pfam" id="PF03054">
    <property type="entry name" value="tRNA_Me_trans"/>
    <property type="match status" value="1"/>
</dbReference>
<dbReference type="InterPro" id="IPR046884">
    <property type="entry name" value="MnmA-like_central"/>
</dbReference>
<dbReference type="Gene3D" id="2.30.30.280">
    <property type="entry name" value="Adenine nucleotide alpha hydrolases-like domains"/>
    <property type="match status" value="1"/>
</dbReference>
<dbReference type="GO" id="GO:0002143">
    <property type="term" value="P:tRNA wobble position uridine thiolation"/>
    <property type="evidence" value="ECO:0007669"/>
    <property type="project" value="TreeGrafter"/>
</dbReference>
<evidence type="ECO:0000256" key="6">
    <source>
        <dbReference type="ARBA" id="ARBA00022884"/>
    </source>
</evidence>
<feature type="transmembrane region" description="Helical" evidence="10">
    <location>
        <begin position="12"/>
        <end position="30"/>
    </location>
</feature>
<evidence type="ECO:0000256" key="1">
    <source>
        <dbReference type="ARBA" id="ARBA00022555"/>
    </source>
</evidence>
<dbReference type="FunFam" id="3.40.50.620:FF:000115">
    <property type="entry name" value="tRNA-specific 2-thiouridylase MnmA"/>
    <property type="match status" value="1"/>
</dbReference>
<feature type="domain" description="tRNA-specific 2-thiouridylase MnmA-like central" evidence="12">
    <location>
        <begin position="219"/>
        <end position="281"/>
    </location>
</feature>
<keyword evidence="9" id="KW-0963">Cytoplasm</keyword>
<feature type="site" description="Interaction with tRNA" evidence="9">
    <location>
        <position position="348"/>
    </location>
</feature>
<dbReference type="Gene3D" id="2.40.30.10">
    <property type="entry name" value="Translation factors"/>
    <property type="match status" value="1"/>
</dbReference>
<accession>A0A1F5PE89</accession>
<keyword evidence="10" id="KW-0472">Membrane</keyword>
<dbReference type="NCBIfam" id="NF001138">
    <property type="entry name" value="PRK00143.1"/>
    <property type="match status" value="1"/>
</dbReference>
<feature type="domain" description="tRNA-specific 2-thiouridylase MnmA-like C-terminal" evidence="11">
    <location>
        <begin position="291"/>
        <end position="364"/>
    </location>
</feature>
<keyword evidence="2 9" id="KW-0808">Transferase</keyword>
<evidence type="ECO:0000256" key="8">
    <source>
        <dbReference type="ARBA" id="ARBA00051542"/>
    </source>
</evidence>
<keyword evidence="10" id="KW-0812">Transmembrane</keyword>
<feature type="region of interest" description="Interaction with target base in tRNA" evidence="9">
    <location>
        <begin position="106"/>
        <end position="108"/>
    </location>
</feature>
<comment type="subcellular location">
    <subcellularLocation>
        <location evidence="9">Cytoplasm</location>
    </subcellularLocation>
</comment>
<dbReference type="EC" id="2.8.1.13" evidence="9"/>
<dbReference type="SUPFAM" id="SSF52402">
    <property type="entry name" value="Adenine nucleotide alpha hydrolases-like"/>
    <property type="match status" value="1"/>
</dbReference>
<keyword evidence="1 9" id="KW-0820">tRNA-binding</keyword>
<keyword evidence="7" id="KW-1015">Disulfide bond</keyword>
<dbReference type="GO" id="GO:0005737">
    <property type="term" value="C:cytoplasm"/>
    <property type="evidence" value="ECO:0007669"/>
    <property type="project" value="UniProtKB-SubCell"/>
</dbReference>
<feature type="binding site" evidence="9">
    <location>
        <position position="135"/>
    </location>
    <ligand>
        <name>ATP</name>
        <dbReference type="ChEBI" id="CHEBI:30616"/>
    </ligand>
</feature>
<keyword evidence="6 9" id="KW-0694">RNA-binding</keyword>
<dbReference type="HAMAP" id="MF_00144">
    <property type="entry name" value="tRNA_thiouridyl_MnmA"/>
    <property type="match status" value="1"/>
</dbReference>
<keyword evidence="4 9" id="KW-0547">Nucleotide-binding</keyword>
<evidence type="ECO:0000256" key="5">
    <source>
        <dbReference type="ARBA" id="ARBA00022840"/>
    </source>
</evidence>
<dbReference type="GO" id="GO:0103016">
    <property type="term" value="F:tRNA-uridine 2-sulfurtransferase activity"/>
    <property type="evidence" value="ECO:0007669"/>
    <property type="project" value="UniProtKB-EC"/>
</dbReference>
<dbReference type="InterPro" id="IPR023382">
    <property type="entry name" value="MnmA-like_central_sf"/>
</dbReference>
<evidence type="ECO:0000256" key="3">
    <source>
        <dbReference type="ARBA" id="ARBA00022694"/>
    </source>
</evidence>
<reference evidence="13 14" key="1">
    <citation type="journal article" date="2016" name="Nat. Commun.">
        <title>Thousands of microbial genomes shed light on interconnected biogeochemical processes in an aquifer system.</title>
        <authorList>
            <person name="Anantharaman K."/>
            <person name="Brown C.T."/>
            <person name="Hug L.A."/>
            <person name="Sharon I."/>
            <person name="Castelle C.J."/>
            <person name="Probst A.J."/>
            <person name="Thomas B.C."/>
            <person name="Singh A."/>
            <person name="Wilkins M.J."/>
            <person name="Karaoz U."/>
            <person name="Brodie E.L."/>
            <person name="Williams K.H."/>
            <person name="Hubbard S.S."/>
            <person name="Banfield J.F."/>
        </authorList>
    </citation>
    <scope>NUCLEOTIDE SEQUENCE [LARGE SCALE GENOMIC DNA]</scope>
</reference>
<sequence length="369" mass="42063">MDRVSRSSDMKKIYVAMSGGVDSAVAALLLKRMGHELTGVYMKNWSDESFQGKLDFHCPWKEDLAMVKRVCAAIGIPWKVYNFEQEYRKSVIDYFFRLERRGETPNPDVMCNREIKFGSFLRRARKEGAEYIATGHYAKIIRPRSKEDFWKLERASDKDKDQSYFLCLLKQAQLRRTLFPLGDYSKSHVRAIAREAGLPNADRPESMGICFVGEVKLTDFLKLEIRQTPGAIVTTSGAKIGTHEGLPFYTIGQRHGLHLGGGIPYYIVRKDLRRNRLIVAQGQKSRELFSKGLLLRSCHWVGRRMALPVGFQVRIRHRQELQPGKLQKIRGQYAVVFKNKQKGITPGQFCTLYGGNTLVAAGVIRSPLS</sequence>
<evidence type="ECO:0000313" key="14">
    <source>
        <dbReference type="Proteomes" id="UP000178377"/>
    </source>
</evidence>
<comment type="caution">
    <text evidence="9">Lacks conserved residue(s) required for the propagation of feature annotation.</text>
</comment>
<keyword evidence="3 9" id="KW-0819">tRNA processing</keyword>
<dbReference type="InterPro" id="IPR046885">
    <property type="entry name" value="MnmA-like_C"/>
</dbReference>
<dbReference type="GO" id="GO:0005524">
    <property type="term" value="F:ATP binding"/>
    <property type="evidence" value="ECO:0007669"/>
    <property type="project" value="UniProtKB-KW"/>
</dbReference>
<comment type="function">
    <text evidence="9">Catalyzes the 2-thiolation of uridine at the wobble position (U34) of tRNA, leading to the formation of s(2)U34.</text>
</comment>
<gene>
    <name evidence="9" type="primary">mnmA</name>
    <name evidence="13" type="ORF">A2722_04605</name>
</gene>
<protein>
    <recommendedName>
        <fullName evidence="9">tRNA-specific 2-thiouridylase MnmA</fullName>
        <ecNumber evidence="9">2.8.1.13</ecNumber>
    </recommendedName>
</protein>